<sequence length="180" mass="19422">MAEQKLILTVEGQVECCTDPKANGLFFTYGFSHGPGWSIAVGAKEGTSQASSIDNNNMCIWNYPFNVAFKAERPFGWPQMVFAIYGKNAFGSTVVAGYGAIHLPTTQGLHKLEIPLFAPASTSLMQKLIAKITGQTTEFINLNFIAGGEARDLTRTESQGTLKMTLNVLIGGTQALDLIL</sequence>
<gene>
    <name evidence="8" type="ORF">TVAG_042510</name>
</gene>
<dbReference type="PANTHER" id="PTHR12968">
    <property type="entry name" value="B9 DOMAIN-CONTAINING"/>
    <property type="match status" value="1"/>
</dbReference>
<reference evidence="8" key="2">
    <citation type="journal article" date="2007" name="Science">
        <title>Draft genome sequence of the sexually transmitted pathogen Trichomonas vaginalis.</title>
        <authorList>
            <person name="Carlton J.M."/>
            <person name="Hirt R.P."/>
            <person name="Silva J.C."/>
            <person name="Delcher A.L."/>
            <person name="Schatz M."/>
            <person name="Zhao Q."/>
            <person name="Wortman J.R."/>
            <person name="Bidwell S.L."/>
            <person name="Alsmark U.C.M."/>
            <person name="Besteiro S."/>
            <person name="Sicheritz-Ponten T."/>
            <person name="Noel C.J."/>
            <person name="Dacks J.B."/>
            <person name="Foster P.G."/>
            <person name="Simillion C."/>
            <person name="Van de Peer Y."/>
            <person name="Miranda-Saavedra D."/>
            <person name="Barton G.J."/>
            <person name="Westrop G.D."/>
            <person name="Mueller S."/>
            <person name="Dessi D."/>
            <person name="Fiori P.L."/>
            <person name="Ren Q."/>
            <person name="Paulsen I."/>
            <person name="Zhang H."/>
            <person name="Bastida-Corcuera F.D."/>
            <person name="Simoes-Barbosa A."/>
            <person name="Brown M.T."/>
            <person name="Hayes R.D."/>
            <person name="Mukherjee M."/>
            <person name="Okumura C.Y."/>
            <person name="Schneider R."/>
            <person name="Smith A.J."/>
            <person name="Vanacova S."/>
            <person name="Villalvazo M."/>
            <person name="Haas B.J."/>
            <person name="Pertea M."/>
            <person name="Feldblyum T.V."/>
            <person name="Utterback T.R."/>
            <person name="Shu C.L."/>
            <person name="Osoegawa K."/>
            <person name="de Jong P.J."/>
            <person name="Hrdy I."/>
            <person name="Horvathova L."/>
            <person name="Zubacova Z."/>
            <person name="Dolezal P."/>
            <person name="Malik S.B."/>
            <person name="Logsdon J.M. Jr."/>
            <person name="Henze K."/>
            <person name="Gupta A."/>
            <person name="Wang C.C."/>
            <person name="Dunne R.L."/>
            <person name="Upcroft J.A."/>
            <person name="Upcroft P."/>
            <person name="White O."/>
            <person name="Salzberg S.L."/>
            <person name="Tang P."/>
            <person name="Chiu C.-H."/>
            <person name="Lee Y.-S."/>
            <person name="Embley T.M."/>
            <person name="Coombs G.H."/>
            <person name="Mottram J.C."/>
            <person name="Tachezy J."/>
            <person name="Fraser-Liggett C.M."/>
            <person name="Johnson P.J."/>
        </authorList>
    </citation>
    <scope>NUCLEOTIDE SEQUENCE [LARGE SCALE GENOMIC DNA]</scope>
    <source>
        <strain evidence="8">G3</strain>
    </source>
</reference>
<evidence type="ECO:0000256" key="2">
    <source>
        <dbReference type="ARBA" id="ARBA00022490"/>
    </source>
</evidence>
<dbReference type="AlphaFoldDB" id="A2GHK2"/>
<evidence type="ECO:0000256" key="3">
    <source>
        <dbReference type="ARBA" id="ARBA00022794"/>
    </source>
</evidence>
<proteinExistence type="inferred from homology"/>
<comment type="subcellular location">
    <subcellularLocation>
        <location evidence="1">Cytoplasm</location>
        <location evidence="1">Cytoskeleton</location>
        <location evidence="1">Cilium basal body</location>
    </subcellularLocation>
</comment>
<accession>A2GHK2</accession>
<dbReference type="GO" id="GO:0060271">
    <property type="term" value="P:cilium assembly"/>
    <property type="evidence" value="ECO:0000318"/>
    <property type="project" value="GO_Central"/>
</dbReference>
<evidence type="ECO:0000256" key="7">
    <source>
        <dbReference type="ARBA" id="ARBA00039274"/>
    </source>
</evidence>
<evidence type="ECO:0000256" key="5">
    <source>
        <dbReference type="ARBA" id="ARBA00023273"/>
    </source>
</evidence>
<comment type="similarity">
    <text evidence="6">Belongs to the B9D family.</text>
</comment>
<dbReference type="InterPro" id="IPR010796">
    <property type="entry name" value="C2_B9-type_dom"/>
</dbReference>
<dbReference type="eggNOG" id="KOG4027">
    <property type="taxonomic scope" value="Eukaryota"/>
</dbReference>
<dbReference type="VEuPathDB" id="TrichDB:TVAGG3_0080550"/>
<dbReference type="KEGG" id="tva:4740996"/>
<keyword evidence="3" id="KW-0970">Cilium biogenesis/degradation</keyword>
<reference evidence="8" key="1">
    <citation type="submission" date="2006-10" db="EMBL/GenBank/DDBJ databases">
        <authorList>
            <person name="Amadeo P."/>
            <person name="Zhao Q."/>
            <person name="Wortman J."/>
            <person name="Fraser-Liggett C."/>
            <person name="Carlton J."/>
        </authorList>
    </citation>
    <scope>NUCLEOTIDE SEQUENCE</scope>
    <source>
        <strain evidence="8">G3</strain>
    </source>
</reference>
<dbReference type="Pfam" id="PF07162">
    <property type="entry name" value="B9-C2"/>
    <property type="match status" value="1"/>
</dbReference>
<protein>
    <recommendedName>
        <fullName evidence="7">B9 domain-containing protein 1</fullName>
    </recommendedName>
</protein>
<keyword evidence="5" id="KW-0966">Cell projection</keyword>
<keyword evidence="2" id="KW-0963">Cytoplasm</keyword>
<evidence type="ECO:0000313" key="8">
    <source>
        <dbReference type="EMBL" id="EAX83364.1"/>
    </source>
</evidence>
<dbReference type="RefSeq" id="XP_001296294.1">
    <property type="nucleotide sequence ID" value="XM_001296293.1"/>
</dbReference>
<dbReference type="Proteomes" id="UP000001542">
    <property type="component" value="Unassembled WGS sequence"/>
</dbReference>
<dbReference type="PANTHER" id="PTHR12968:SF1">
    <property type="entry name" value="B9 DOMAIN-CONTAINING PROTEIN 1"/>
    <property type="match status" value="1"/>
</dbReference>
<evidence type="ECO:0000256" key="4">
    <source>
        <dbReference type="ARBA" id="ARBA00023212"/>
    </source>
</evidence>
<dbReference type="OrthoDB" id="431939at2759"/>
<dbReference type="PROSITE" id="PS51381">
    <property type="entry name" value="C2_B9"/>
    <property type="match status" value="1"/>
</dbReference>
<dbReference type="VEuPathDB" id="TrichDB:TVAG_042510"/>
<organism evidence="8 9">
    <name type="scientific">Trichomonas vaginalis (strain ATCC PRA-98 / G3)</name>
    <dbReference type="NCBI Taxonomy" id="412133"/>
    <lineage>
        <taxon>Eukaryota</taxon>
        <taxon>Metamonada</taxon>
        <taxon>Parabasalia</taxon>
        <taxon>Trichomonadida</taxon>
        <taxon>Trichomonadidae</taxon>
        <taxon>Trichomonas</taxon>
    </lineage>
</organism>
<evidence type="ECO:0000313" key="9">
    <source>
        <dbReference type="Proteomes" id="UP000001542"/>
    </source>
</evidence>
<dbReference type="EMBL" id="DS115982">
    <property type="protein sequence ID" value="EAX83364.1"/>
    <property type="molecule type" value="Genomic_DNA"/>
</dbReference>
<keyword evidence="9" id="KW-1185">Reference proteome</keyword>
<evidence type="ECO:0000256" key="6">
    <source>
        <dbReference type="ARBA" id="ARBA00038411"/>
    </source>
</evidence>
<dbReference type="InParanoid" id="A2GHK2"/>
<keyword evidence="4" id="KW-0206">Cytoskeleton</keyword>
<dbReference type="STRING" id="5722.A2GHK2"/>
<evidence type="ECO:0000256" key="1">
    <source>
        <dbReference type="ARBA" id="ARBA00004120"/>
    </source>
</evidence>
<dbReference type="GO" id="GO:0036038">
    <property type="term" value="C:MKS complex"/>
    <property type="evidence" value="ECO:0000318"/>
    <property type="project" value="GO_Central"/>
</dbReference>
<name>A2GHK2_TRIV3</name>